<comment type="subunit">
    <text evidence="4">Oligomer (believed to be a pentamer but probably hexamer).</text>
</comment>
<keyword evidence="15" id="KW-1133">Transmembrane helix</keyword>
<feature type="binding site" evidence="11">
    <location>
        <position position="398"/>
    </location>
    <ligand>
        <name>oxalate</name>
        <dbReference type="ChEBI" id="CHEBI:30623"/>
    </ligand>
</feature>
<dbReference type="PRINTS" id="PR00325">
    <property type="entry name" value="GERMIN"/>
</dbReference>
<feature type="region of interest" description="Disordered" evidence="14">
    <location>
        <begin position="239"/>
        <end position="266"/>
    </location>
</feature>
<name>A0A811QC66_9POAL</name>
<evidence type="ECO:0000256" key="9">
    <source>
        <dbReference type="ARBA" id="ARBA00023157"/>
    </source>
</evidence>
<dbReference type="CDD" id="cd02241">
    <property type="entry name" value="cupin_OxOx"/>
    <property type="match status" value="1"/>
</dbReference>
<dbReference type="OrthoDB" id="1921208at2759"/>
<evidence type="ECO:0000256" key="10">
    <source>
        <dbReference type="ARBA" id="ARBA00023211"/>
    </source>
</evidence>
<dbReference type="EMBL" id="CAJGYO010000009">
    <property type="protein sequence ID" value="CAD6253703.1"/>
    <property type="molecule type" value="Genomic_DNA"/>
</dbReference>
<dbReference type="PROSITE" id="PS00725">
    <property type="entry name" value="GERMIN"/>
    <property type="match status" value="1"/>
</dbReference>
<dbReference type="Pfam" id="PF09335">
    <property type="entry name" value="VTT_dom"/>
    <property type="match status" value="1"/>
</dbReference>
<comment type="subcellular location">
    <subcellularLocation>
        <location evidence="2">Secreted</location>
        <location evidence="2">Extracellular space</location>
        <location evidence="2">Apoplast</location>
    </subcellularLocation>
</comment>
<dbReference type="SUPFAM" id="SSF51182">
    <property type="entry name" value="RmlC-like cupins"/>
    <property type="match status" value="1"/>
</dbReference>
<gene>
    <name evidence="17" type="ORF">NCGR_LOCUS37327</name>
</gene>
<dbReference type="InterPro" id="IPR001929">
    <property type="entry name" value="Germin"/>
</dbReference>
<comment type="function">
    <text evidence="1">May play a role in plant defense. Probably has no oxalate oxidase activity even if the active site is conserved.</text>
</comment>
<keyword evidence="6" id="KW-0964">Secreted</keyword>
<evidence type="ECO:0000256" key="5">
    <source>
        <dbReference type="ARBA" id="ARBA00022523"/>
    </source>
</evidence>
<keyword evidence="10 11" id="KW-0464">Manganese</keyword>
<evidence type="ECO:0000256" key="3">
    <source>
        <dbReference type="ARBA" id="ARBA00007456"/>
    </source>
</evidence>
<evidence type="ECO:0000256" key="13">
    <source>
        <dbReference type="PIRSR" id="PIRSR601929-3"/>
    </source>
</evidence>
<feature type="compositionally biased region" description="Polar residues" evidence="14">
    <location>
        <begin position="255"/>
        <end position="264"/>
    </location>
</feature>
<dbReference type="GO" id="GO:0048046">
    <property type="term" value="C:apoplast"/>
    <property type="evidence" value="ECO:0007669"/>
    <property type="project" value="UniProtKB-SubCell"/>
</dbReference>
<dbReference type="FunFam" id="2.60.120.10:FF:000025">
    <property type="entry name" value="germin-like protein subfamily 2 member 1"/>
    <property type="match status" value="1"/>
</dbReference>
<dbReference type="PANTHER" id="PTHR47699:SF1">
    <property type="entry name" value="SNARE ASSOCIATED GOLGI PROTEIN FAMILY"/>
    <property type="match status" value="1"/>
</dbReference>
<keyword evidence="9 13" id="KW-1015">Disulfide bond</keyword>
<feature type="domain" description="Cupin type-1" evidence="16">
    <location>
        <begin position="352"/>
        <end position="476"/>
    </location>
</feature>
<feature type="binding site" evidence="12">
    <location>
        <position position="391"/>
    </location>
    <ligand>
        <name>Mn(2+)</name>
        <dbReference type="ChEBI" id="CHEBI:29035"/>
    </ligand>
</feature>
<dbReference type="Pfam" id="PF00190">
    <property type="entry name" value="Cupin_1"/>
    <property type="match status" value="1"/>
</dbReference>
<dbReference type="Proteomes" id="UP000604825">
    <property type="component" value="Unassembled WGS sequence"/>
</dbReference>
<keyword evidence="5" id="KW-0052">Apoplast</keyword>
<evidence type="ECO:0000256" key="15">
    <source>
        <dbReference type="SAM" id="Phobius"/>
    </source>
</evidence>
<feature type="transmembrane region" description="Helical" evidence="15">
    <location>
        <begin position="169"/>
        <end position="193"/>
    </location>
</feature>
<evidence type="ECO:0000259" key="16">
    <source>
        <dbReference type="SMART" id="SM00835"/>
    </source>
</evidence>
<dbReference type="InterPro" id="IPR032816">
    <property type="entry name" value="VTT_dom"/>
</dbReference>
<dbReference type="InterPro" id="IPR006045">
    <property type="entry name" value="Cupin_1"/>
</dbReference>
<feature type="transmembrane region" description="Helical" evidence="15">
    <location>
        <begin position="52"/>
        <end position="72"/>
    </location>
</feature>
<accession>A0A811QC66</accession>
<evidence type="ECO:0000256" key="6">
    <source>
        <dbReference type="ARBA" id="ARBA00022525"/>
    </source>
</evidence>
<evidence type="ECO:0000256" key="12">
    <source>
        <dbReference type="PIRSR" id="PIRSR601929-2"/>
    </source>
</evidence>
<dbReference type="GO" id="GO:0016020">
    <property type="term" value="C:membrane"/>
    <property type="evidence" value="ECO:0007669"/>
    <property type="project" value="TreeGrafter"/>
</dbReference>
<evidence type="ECO:0000313" key="17">
    <source>
        <dbReference type="EMBL" id="CAD6253703.1"/>
    </source>
</evidence>
<dbReference type="InterPro" id="IPR014710">
    <property type="entry name" value="RmlC-like_jellyroll"/>
</dbReference>
<protein>
    <recommendedName>
        <fullName evidence="16">Cupin type-1 domain-containing protein</fullName>
    </recommendedName>
</protein>
<sequence>MAVRRSRGWARGAAAFAAVALAVGAGRRYGWDGASAVAAFREARGTLGPWAAPAYVAAHALTLALCPPYAIFFEGGAALIFGFLPGVACVFSAKVLGASLSFWIGRAIFRYFTSAMEWLQRNKYFHVVVKGVERDGWKFVLLARFSPLPSYIINYALSATDVGFFRDFLLPTVIGCLPMILQNVSIVSLAGAAVASTTGSNKSHIYSYLFPAMGIVSSVLISWRIKQYSSALAVPEELQSSPTNGNDNGDAKLASTPSKNTSSGKTRKRSCCDILYKQRSTLCPQSKANSAILYSIYAPKALSDNPSLQDVCPMAPQGERKLFMNGFLCKHPSTILASDFKTLLLNHAGDLDNIVRSSVNMVTTTELPGLNTLGLSMARTDIAPNGVVLPHSHPRASEMMFVHGGSVVVGFLDTKGRLFQKSLGEGEVFVFPRGLVHYIMNYGFNLATTFSVLNSQNPGVVGIVHAMFATDSDVVEGLMARMFEFGEMGVSDNITAGFPWAF</sequence>
<proteinExistence type="inferred from homology"/>
<evidence type="ECO:0000256" key="14">
    <source>
        <dbReference type="SAM" id="MobiDB-lite"/>
    </source>
</evidence>
<evidence type="ECO:0000256" key="11">
    <source>
        <dbReference type="PIRSR" id="PIRSR601929-1"/>
    </source>
</evidence>
<reference evidence="17" key="1">
    <citation type="submission" date="2020-10" db="EMBL/GenBank/DDBJ databases">
        <authorList>
            <person name="Han B."/>
            <person name="Lu T."/>
            <person name="Zhao Q."/>
            <person name="Huang X."/>
            <person name="Zhao Y."/>
        </authorList>
    </citation>
    <scope>NUCLEOTIDE SEQUENCE</scope>
</reference>
<dbReference type="GO" id="GO:0010497">
    <property type="term" value="P:plasmodesmata-mediated intercellular transport"/>
    <property type="evidence" value="ECO:0007669"/>
    <property type="project" value="UniProtKB-ARBA"/>
</dbReference>
<feature type="disulfide bond" evidence="13">
    <location>
        <begin position="312"/>
        <end position="329"/>
    </location>
</feature>
<feature type="binding site" evidence="12">
    <location>
        <position position="393"/>
    </location>
    <ligand>
        <name>Mn(2+)</name>
        <dbReference type="ChEBI" id="CHEBI:29035"/>
    </ligand>
</feature>
<comment type="caution">
    <text evidence="17">The sequence shown here is derived from an EMBL/GenBank/DDBJ whole genome shotgun (WGS) entry which is preliminary data.</text>
</comment>
<dbReference type="GO" id="GO:0030145">
    <property type="term" value="F:manganese ion binding"/>
    <property type="evidence" value="ECO:0007669"/>
    <property type="project" value="InterPro"/>
</dbReference>
<evidence type="ECO:0000256" key="8">
    <source>
        <dbReference type="ARBA" id="ARBA00022729"/>
    </source>
</evidence>
<dbReference type="InterPro" id="IPR011051">
    <property type="entry name" value="RmlC_Cupin_sf"/>
</dbReference>
<evidence type="ECO:0000256" key="4">
    <source>
        <dbReference type="ARBA" id="ARBA00011268"/>
    </source>
</evidence>
<organism evidence="17 18">
    <name type="scientific">Miscanthus lutarioriparius</name>
    <dbReference type="NCBI Taxonomy" id="422564"/>
    <lineage>
        <taxon>Eukaryota</taxon>
        <taxon>Viridiplantae</taxon>
        <taxon>Streptophyta</taxon>
        <taxon>Embryophyta</taxon>
        <taxon>Tracheophyta</taxon>
        <taxon>Spermatophyta</taxon>
        <taxon>Magnoliopsida</taxon>
        <taxon>Liliopsida</taxon>
        <taxon>Poales</taxon>
        <taxon>Poaceae</taxon>
        <taxon>PACMAD clade</taxon>
        <taxon>Panicoideae</taxon>
        <taxon>Andropogonodae</taxon>
        <taxon>Andropogoneae</taxon>
        <taxon>Saccharinae</taxon>
        <taxon>Miscanthus</taxon>
    </lineage>
</organism>
<feature type="binding site" evidence="12">
    <location>
        <position position="398"/>
    </location>
    <ligand>
        <name>Mn(2+)</name>
        <dbReference type="ChEBI" id="CHEBI:29035"/>
    </ligand>
</feature>
<feature type="transmembrane region" description="Helical" evidence="15">
    <location>
        <begin position="79"/>
        <end position="104"/>
    </location>
</feature>
<feature type="binding site" evidence="11">
    <location>
        <position position="393"/>
    </location>
    <ligand>
        <name>oxalate</name>
        <dbReference type="ChEBI" id="CHEBI:30623"/>
    </ligand>
</feature>
<evidence type="ECO:0000256" key="7">
    <source>
        <dbReference type="ARBA" id="ARBA00022723"/>
    </source>
</evidence>
<dbReference type="GO" id="GO:0009506">
    <property type="term" value="C:plasmodesma"/>
    <property type="evidence" value="ECO:0007669"/>
    <property type="project" value="UniProtKB-ARBA"/>
</dbReference>
<keyword evidence="15" id="KW-0812">Transmembrane</keyword>
<feature type="binding site" evidence="12">
    <location>
        <position position="437"/>
    </location>
    <ligand>
        <name>Mn(2+)</name>
        <dbReference type="ChEBI" id="CHEBI:29035"/>
    </ligand>
</feature>
<keyword evidence="18" id="KW-1185">Reference proteome</keyword>
<dbReference type="InterPro" id="IPR019780">
    <property type="entry name" value="Germin_Mn-BS"/>
</dbReference>
<dbReference type="Gene3D" id="2.60.120.10">
    <property type="entry name" value="Jelly Rolls"/>
    <property type="match status" value="1"/>
</dbReference>
<evidence type="ECO:0000313" key="18">
    <source>
        <dbReference type="Proteomes" id="UP000604825"/>
    </source>
</evidence>
<comment type="similarity">
    <text evidence="3">Belongs to the germin family.</text>
</comment>
<feature type="transmembrane region" description="Helical" evidence="15">
    <location>
        <begin position="205"/>
        <end position="223"/>
    </location>
</feature>
<evidence type="ECO:0000256" key="1">
    <source>
        <dbReference type="ARBA" id="ARBA00003629"/>
    </source>
</evidence>
<dbReference type="GO" id="GO:2000280">
    <property type="term" value="P:regulation of root development"/>
    <property type="evidence" value="ECO:0007669"/>
    <property type="project" value="UniProtKB-ARBA"/>
</dbReference>
<dbReference type="PANTHER" id="PTHR47699">
    <property type="entry name" value="SNARE ASSOCIATED GOLGI PROTEIN FAMILY"/>
    <property type="match status" value="1"/>
</dbReference>
<keyword evidence="7 11" id="KW-0479">Metal-binding</keyword>
<keyword evidence="15" id="KW-0472">Membrane</keyword>
<evidence type="ECO:0000256" key="2">
    <source>
        <dbReference type="ARBA" id="ARBA00004271"/>
    </source>
</evidence>
<keyword evidence="8" id="KW-0732">Signal</keyword>
<dbReference type="SMART" id="SM00835">
    <property type="entry name" value="Cupin_1"/>
    <property type="match status" value="1"/>
</dbReference>
<dbReference type="AlphaFoldDB" id="A0A811QC66"/>